<comment type="catalytic activity">
    <reaction evidence="9">
        <text>a 1-acyl-sn-glycero-3-phosphocholine + H2O = sn-glycerol 3-phosphocholine + a fatty acid + H(+)</text>
        <dbReference type="Rhea" id="RHEA:15177"/>
        <dbReference type="ChEBI" id="CHEBI:15377"/>
        <dbReference type="ChEBI" id="CHEBI:15378"/>
        <dbReference type="ChEBI" id="CHEBI:16870"/>
        <dbReference type="ChEBI" id="CHEBI:28868"/>
        <dbReference type="ChEBI" id="CHEBI:58168"/>
        <dbReference type="EC" id="3.1.1.5"/>
    </reaction>
</comment>
<evidence type="ECO:0000256" key="8">
    <source>
        <dbReference type="PROSITE-ProRule" id="PRU00555"/>
    </source>
</evidence>
<evidence type="ECO:0000256" key="7">
    <source>
        <dbReference type="ARBA" id="ARBA00023180"/>
    </source>
</evidence>
<evidence type="ECO:0000256" key="4">
    <source>
        <dbReference type="ARBA" id="ARBA00022801"/>
    </source>
</evidence>
<dbReference type="PANTHER" id="PTHR10728">
    <property type="entry name" value="CYTOSOLIC PHOSPHOLIPASE A2"/>
    <property type="match status" value="1"/>
</dbReference>
<dbReference type="EMBL" id="MU167543">
    <property type="protein sequence ID" value="KAG0139668.1"/>
    <property type="molecule type" value="Genomic_DNA"/>
</dbReference>
<keyword evidence="6 8" id="KW-0443">Lipid metabolism</keyword>
<dbReference type="PROSITE" id="PS51210">
    <property type="entry name" value="PLA2C"/>
    <property type="match status" value="1"/>
</dbReference>
<dbReference type="AlphaFoldDB" id="A0A9P6N917"/>
<comment type="similarity">
    <text evidence="1 9">Belongs to the lysophospholipase family.</text>
</comment>
<feature type="signal peptide" evidence="9">
    <location>
        <begin position="1"/>
        <end position="20"/>
    </location>
</feature>
<feature type="domain" description="PLA2c" evidence="10">
    <location>
        <begin position="44"/>
        <end position="579"/>
    </location>
</feature>
<proteinExistence type="inferred from homology"/>
<evidence type="ECO:0000256" key="9">
    <source>
        <dbReference type="RuleBase" id="RU362103"/>
    </source>
</evidence>
<keyword evidence="5 8" id="KW-0442">Lipid degradation</keyword>
<accession>A0A9P6N917</accession>
<dbReference type="GO" id="GO:0004623">
    <property type="term" value="F:phospholipase A2 activity"/>
    <property type="evidence" value="ECO:0007669"/>
    <property type="project" value="TreeGrafter"/>
</dbReference>
<protein>
    <recommendedName>
        <fullName evidence="2 9">Lysophospholipase</fullName>
        <ecNumber evidence="2 9">3.1.1.5</ecNumber>
    </recommendedName>
</protein>
<organism evidence="11 12">
    <name type="scientific">Cronartium quercuum f. sp. fusiforme G11</name>
    <dbReference type="NCBI Taxonomy" id="708437"/>
    <lineage>
        <taxon>Eukaryota</taxon>
        <taxon>Fungi</taxon>
        <taxon>Dikarya</taxon>
        <taxon>Basidiomycota</taxon>
        <taxon>Pucciniomycotina</taxon>
        <taxon>Pucciniomycetes</taxon>
        <taxon>Pucciniales</taxon>
        <taxon>Coleosporiaceae</taxon>
        <taxon>Cronartium</taxon>
    </lineage>
</organism>
<dbReference type="InterPro" id="IPR002642">
    <property type="entry name" value="LysoPLipase_cat_dom"/>
</dbReference>
<dbReference type="InterPro" id="IPR016035">
    <property type="entry name" value="Acyl_Trfase/lysoPLipase"/>
</dbReference>
<evidence type="ECO:0000256" key="6">
    <source>
        <dbReference type="ARBA" id="ARBA00023098"/>
    </source>
</evidence>
<evidence type="ECO:0000256" key="3">
    <source>
        <dbReference type="ARBA" id="ARBA00022729"/>
    </source>
</evidence>
<dbReference type="PANTHER" id="PTHR10728:SF33">
    <property type="entry name" value="LYSOPHOSPHOLIPASE 1-RELATED"/>
    <property type="match status" value="1"/>
</dbReference>
<feature type="chain" id="PRO_5040545158" description="Lysophospholipase" evidence="9">
    <location>
        <begin position="21"/>
        <end position="579"/>
    </location>
</feature>
<name>A0A9P6N917_9BASI</name>
<dbReference type="Gene3D" id="3.40.1090.10">
    <property type="entry name" value="Cytosolic phospholipase A2 catalytic domain"/>
    <property type="match status" value="1"/>
</dbReference>
<dbReference type="SUPFAM" id="SSF52151">
    <property type="entry name" value="FabD/lysophospholipase-like"/>
    <property type="match status" value="1"/>
</dbReference>
<dbReference type="OrthoDB" id="4084751at2759"/>
<evidence type="ECO:0000256" key="1">
    <source>
        <dbReference type="ARBA" id="ARBA00008780"/>
    </source>
</evidence>
<evidence type="ECO:0000256" key="2">
    <source>
        <dbReference type="ARBA" id="ARBA00013274"/>
    </source>
</evidence>
<dbReference type="SMART" id="SM00022">
    <property type="entry name" value="PLAc"/>
    <property type="match status" value="1"/>
</dbReference>
<gene>
    <name evidence="11" type="ORF">CROQUDRAFT_69979</name>
</gene>
<keyword evidence="7" id="KW-0325">Glycoprotein</keyword>
<dbReference type="Pfam" id="PF01735">
    <property type="entry name" value="PLA2_B"/>
    <property type="match status" value="1"/>
</dbReference>
<keyword evidence="3 9" id="KW-0732">Signal</keyword>
<dbReference type="GO" id="GO:0046475">
    <property type="term" value="P:glycerophospholipid catabolic process"/>
    <property type="evidence" value="ECO:0007669"/>
    <property type="project" value="TreeGrafter"/>
</dbReference>
<keyword evidence="4 8" id="KW-0378">Hydrolase</keyword>
<evidence type="ECO:0000256" key="5">
    <source>
        <dbReference type="ARBA" id="ARBA00022963"/>
    </source>
</evidence>
<keyword evidence="12" id="KW-1185">Reference proteome</keyword>
<sequence>MLHRLLLVVVLAFFTVSFWASHLKKRDLAIANSPSGDYEPVKTSCPNGPSLRYSETGQSRLSDAELTYVAEKAAKSIPLWRQYLERVNLEDFDVEKFLAKAESTGGGRFFPKFGFAFSGGGVRALCLGASIIEAFDGRNPDAVEARIGGLIQLATYASGLSGGAWMLGSWATSNFPRLPLLNQTLWRLTEENDLWDWNIAKEYPDVLHVVKQKKKAGYPVSFVDAWGRIVARHFINDAEEGKGVLWSSIRETSGYKNREYPFVIVLSVSRPSPRQPVSIRSPVYEYSAEDFTVWNPHLNASIPIQFLGTPAPSTKIGGICVNGFDNAGFIMGMSSNILTAMDGPPQKRGFFFGLMRLFTHDDAFEGKVPNTFQGLGASPPARFPDSDTDTLLMADGGSASENIPMFPLIQPIRELDVIIAVDSTAEEKDPIQNHAIGYPNGTSLYMTYQKTQLPEYSGYRFPKIPNSLDGTFVKLGYNKRPTFFGCHDTPATPLIIYLPNYGAVAQTDSKSSQTTYDGDLIGKYFANGFAIASQSAGPTQDPEWPACLACALIDRQLIRNGTPRTAQCDHCFQKYCAAP</sequence>
<dbReference type="Proteomes" id="UP000886653">
    <property type="component" value="Unassembled WGS sequence"/>
</dbReference>
<evidence type="ECO:0000259" key="10">
    <source>
        <dbReference type="PROSITE" id="PS51210"/>
    </source>
</evidence>
<comment type="caution">
    <text evidence="11">The sequence shown here is derived from an EMBL/GenBank/DDBJ whole genome shotgun (WGS) entry which is preliminary data.</text>
</comment>
<evidence type="ECO:0000313" key="11">
    <source>
        <dbReference type="EMBL" id="KAG0139668.1"/>
    </source>
</evidence>
<dbReference type="GO" id="GO:0005829">
    <property type="term" value="C:cytosol"/>
    <property type="evidence" value="ECO:0007669"/>
    <property type="project" value="TreeGrafter"/>
</dbReference>
<dbReference type="GO" id="GO:0004622">
    <property type="term" value="F:phosphatidylcholine lysophospholipase activity"/>
    <property type="evidence" value="ECO:0007669"/>
    <property type="project" value="UniProtKB-EC"/>
</dbReference>
<dbReference type="EC" id="3.1.1.5" evidence="2 9"/>
<reference evidence="11" key="1">
    <citation type="submission" date="2013-11" db="EMBL/GenBank/DDBJ databases">
        <title>Genome sequence of the fusiform rust pathogen reveals effectors for host alternation and coevolution with pine.</title>
        <authorList>
            <consortium name="DOE Joint Genome Institute"/>
            <person name="Smith K."/>
            <person name="Pendleton A."/>
            <person name="Kubisiak T."/>
            <person name="Anderson C."/>
            <person name="Salamov A."/>
            <person name="Aerts A."/>
            <person name="Riley R."/>
            <person name="Clum A."/>
            <person name="Lindquist E."/>
            <person name="Ence D."/>
            <person name="Campbell M."/>
            <person name="Kronenberg Z."/>
            <person name="Feau N."/>
            <person name="Dhillon B."/>
            <person name="Hamelin R."/>
            <person name="Burleigh J."/>
            <person name="Smith J."/>
            <person name="Yandell M."/>
            <person name="Nelson C."/>
            <person name="Grigoriev I."/>
            <person name="Davis J."/>
        </authorList>
    </citation>
    <scope>NUCLEOTIDE SEQUENCE</scope>
    <source>
        <strain evidence="11">G11</strain>
    </source>
</reference>
<evidence type="ECO:0000313" key="12">
    <source>
        <dbReference type="Proteomes" id="UP000886653"/>
    </source>
</evidence>